<proteinExistence type="predicted"/>
<keyword evidence="1" id="KW-0813">Transport</keyword>
<gene>
    <name evidence="5" type="ORF">ENP34_08110</name>
</gene>
<dbReference type="InterPro" id="IPR017871">
    <property type="entry name" value="ABC_transporter-like_CS"/>
</dbReference>
<dbReference type="EMBL" id="DSIY01000193">
    <property type="protein sequence ID" value="HEG91392.1"/>
    <property type="molecule type" value="Genomic_DNA"/>
</dbReference>
<dbReference type="SUPFAM" id="SSF52540">
    <property type="entry name" value="P-loop containing nucleoside triphosphate hydrolases"/>
    <property type="match status" value="1"/>
</dbReference>
<dbReference type="GO" id="GO:0005524">
    <property type="term" value="F:ATP binding"/>
    <property type="evidence" value="ECO:0007669"/>
    <property type="project" value="UniProtKB-KW"/>
</dbReference>
<protein>
    <submittedName>
        <fullName evidence="5">ABC transporter ATP-binding protein</fullName>
    </submittedName>
</protein>
<dbReference type="PROSITE" id="PS00211">
    <property type="entry name" value="ABC_TRANSPORTER_1"/>
    <property type="match status" value="1"/>
</dbReference>
<evidence type="ECO:0000259" key="4">
    <source>
        <dbReference type="PROSITE" id="PS50893"/>
    </source>
</evidence>
<evidence type="ECO:0000313" key="5">
    <source>
        <dbReference type="EMBL" id="HEG91392.1"/>
    </source>
</evidence>
<comment type="caution">
    <text evidence="5">The sequence shown here is derived from an EMBL/GenBank/DDBJ whole genome shotgun (WGS) entry which is preliminary data.</text>
</comment>
<organism evidence="5">
    <name type="scientific">Thermorudis peleae</name>
    <dbReference type="NCBI Taxonomy" id="1382356"/>
    <lineage>
        <taxon>Bacteria</taxon>
        <taxon>Pseudomonadati</taxon>
        <taxon>Thermomicrobiota</taxon>
        <taxon>Thermomicrobia</taxon>
        <taxon>Thermomicrobia incertae sedis</taxon>
        <taxon>Thermorudis</taxon>
    </lineage>
</organism>
<dbReference type="GO" id="GO:0016887">
    <property type="term" value="F:ATP hydrolysis activity"/>
    <property type="evidence" value="ECO:0007669"/>
    <property type="project" value="InterPro"/>
</dbReference>
<dbReference type="Gene3D" id="3.40.50.300">
    <property type="entry name" value="P-loop containing nucleotide triphosphate hydrolases"/>
    <property type="match status" value="1"/>
</dbReference>
<dbReference type="InterPro" id="IPR003593">
    <property type="entry name" value="AAA+_ATPase"/>
</dbReference>
<evidence type="ECO:0000256" key="3">
    <source>
        <dbReference type="ARBA" id="ARBA00022840"/>
    </source>
</evidence>
<dbReference type="PANTHER" id="PTHR42788:SF13">
    <property type="entry name" value="ALIPHATIC SULFONATES IMPORT ATP-BINDING PROTEIN SSUB"/>
    <property type="match status" value="1"/>
</dbReference>
<dbReference type="PANTHER" id="PTHR42788">
    <property type="entry name" value="TAURINE IMPORT ATP-BINDING PROTEIN-RELATED"/>
    <property type="match status" value="1"/>
</dbReference>
<dbReference type="CDD" id="cd03293">
    <property type="entry name" value="ABC_NrtD_SsuB_transporters"/>
    <property type="match status" value="1"/>
</dbReference>
<name>A0A831X7N9_9BACT</name>
<dbReference type="PROSITE" id="PS50893">
    <property type="entry name" value="ABC_TRANSPORTER_2"/>
    <property type="match status" value="1"/>
</dbReference>
<accession>A0A831X7N9</accession>
<sequence>MPVAQHQQASTIALAVEDLRKTFLVPVIDTLSFQVRDGEFVCLLGPNGCGKTTLLRVIAGIEGADSGAIYLHGSKLEGRQSADHRVGYVFQEPRLLPWRTIAGNVALAVERVCRSNRQDAVATAHRYLRLVGLSGFEDYFPNHLSGGMQQRASIARALAVQPELLLMDEPFSALDPENRRILQDELHRIWRETGVTILFVTHNVDEALRLATRLLVLSARPTRILLDVYPENIRDHEELKRQVLDIFSEQVRIQQGLVNASS</sequence>
<evidence type="ECO:0000256" key="1">
    <source>
        <dbReference type="ARBA" id="ARBA00022448"/>
    </source>
</evidence>
<dbReference type="InterPro" id="IPR050166">
    <property type="entry name" value="ABC_transporter_ATP-bind"/>
</dbReference>
<dbReference type="InterPro" id="IPR027417">
    <property type="entry name" value="P-loop_NTPase"/>
</dbReference>
<keyword evidence="2" id="KW-0547">Nucleotide-binding</keyword>
<dbReference type="InterPro" id="IPR003439">
    <property type="entry name" value="ABC_transporter-like_ATP-bd"/>
</dbReference>
<keyword evidence="3 5" id="KW-0067">ATP-binding</keyword>
<dbReference type="AlphaFoldDB" id="A0A831X7N9"/>
<dbReference type="SMART" id="SM00382">
    <property type="entry name" value="AAA"/>
    <property type="match status" value="1"/>
</dbReference>
<dbReference type="Pfam" id="PF00005">
    <property type="entry name" value="ABC_tran"/>
    <property type="match status" value="1"/>
</dbReference>
<reference evidence="5" key="1">
    <citation type="journal article" date="2020" name="mSystems">
        <title>Genome- and Community-Level Interaction Insights into Carbon Utilization and Element Cycling Functions of Hydrothermarchaeota in Hydrothermal Sediment.</title>
        <authorList>
            <person name="Zhou Z."/>
            <person name="Liu Y."/>
            <person name="Xu W."/>
            <person name="Pan J."/>
            <person name="Luo Z.H."/>
            <person name="Li M."/>
        </authorList>
    </citation>
    <scope>NUCLEOTIDE SEQUENCE [LARGE SCALE GENOMIC DNA]</scope>
    <source>
        <strain evidence="5">SpSt-210</strain>
    </source>
</reference>
<evidence type="ECO:0000256" key="2">
    <source>
        <dbReference type="ARBA" id="ARBA00022741"/>
    </source>
</evidence>
<feature type="domain" description="ABC transporter" evidence="4">
    <location>
        <begin position="14"/>
        <end position="244"/>
    </location>
</feature>